<dbReference type="OrthoDB" id="6369810at2759"/>
<dbReference type="PROSITE" id="PS50041">
    <property type="entry name" value="C_TYPE_LECTIN_2"/>
    <property type="match status" value="2"/>
</dbReference>
<gene>
    <name evidence="3" type="ORF">G5714_008726</name>
</gene>
<keyword evidence="4" id="KW-1185">Reference proteome</keyword>
<reference evidence="3 4" key="1">
    <citation type="submission" date="2020-04" db="EMBL/GenBank/DDBJ databases">
        <title>Chromosome-level genome assembly of a cyprinid fish Onychostoma macrolepis by integration of Nanopore Sequencing, Bionano and Hi-C technology.</title>
        <authorList>
            <person name="Wang D."/>
        </authorList>
    </citation>
    <scope>NUCLEOTIDE SEQUENCE [LARGE SCALE GENOMIC DNA]</scope>
    <source>
        <strain evidence="3">SWU-2019</strain>
        <tissue evidence="3">Muscle</tissue>
    </source>
</reference>
<dbReference type="SUPFAM" id="SSF56436">
    <property type="entry name" value="C-type lectin-like"/>
    <property type="match status" value="2"/>
</dbReference>
<dbReference type="PANTHER" id="PTHR45784">
    <property type="entry name" value="C-TYPE LECTIN DOMAIN FAMILY 20 MEMBER A-RELATED"/>
    <property type="match status" value="1"/>
</dbReference>
<dbReference type="InterPro" id="IPR001304">
    <property type="entry name" value="C-type_lectin-like"/>
</dbReference>
<protein>
    <recommendedName>
        <fullName evidence="2">C-type lectin domain-containing protein</fullName>
    </recommendedName>
</protein>
<evidence type="ECO:0000256" key="1">
    <source>
        <dbReference type="SAM" id="SignalP"/>
    </source>
</evidence>
<dbReference type="Gene3D" id="3.10.100.10">
    <property type="entry name" value="Mannose-Binding Protein A, subunit A"/>
    <property type="match status" value="2"/>
</dbReference>
<dbReference type="Proteomes" id="UP000579812">
    <property type="component" value="Unassembled WGS sequence"/>
</dbReference>
<dbReference type="InterPro" id="IPR016186">
    <property type="entry name" value="C-type_lectin-like/link_sf"/>
</dbReference>
<dbReference type="Pfam" id="PF00059">
    <property type="entry name" value="Lectin_C"/>
    <property type="match status" value="2"/>
</dbReference>
<comment type="caution">
    <text evidence="3">The sequence shown here is derived from an EMBL/GenBank/DDBJ whole genome shotgun (WGS) entry which is preliminary data.</text>
</comment>
<feature type="domain" description="C-type lectin" evidence="2">
    <location>
        <begin position="29"/>
        <end position="144"/>
    </location>
</feature>
<evidence type="ECO:0000259" key="2">
    <source>
        <dbReference type="PROSITE" id="PS50041"/>
    </source>
</evidence>
<dbReference type="InterPro" id="IPR016187">
    <property type="entry name" value="CTDL_fold"/>
</dbReference>
<feature type="domain" description="C-type lectin" evidence="2">
    <location>
        <begin position="154"/>
        <end position="257"/>
    </location>
</feature>
<sequence>MSPEMHLMLFVLACSFAGTCISSAISKQFVFVKEAKTFNDAQMYCRQFHGDLASIEDAADFSRLQAVVSGITDPSVWIGLKRGEPNWSWSLSDSTFYGEGETEYRHWKTGQLDNLGGIENCAIVDDSGEFWDVSCSSQYMFICYDGKENAPQRYVFVSQAKSWRDAQMFCRENHTDLVSVRNLDENQLIKALVPKGAIVFIGLFKDFFRWSDNSISLFRRWSVGEPNDSGACVEQRLSDTNTWAVRNCDETRPFICQDGVKMQILKVKLKSGQNVNDPAMMVTFMEKIQQKLVSLGMPKDAKLQWRVQSDGEIFHLLENDMNSHK</sequence>
<accession>A0A7J6CYC3</accession>
<evidence type="ECO:0000313" key="3">
    <source>
        <dbReference type="EMBL" id="KAF4111695.1"/>
    </source>
</evidence>
<feature type="chain" id="PRO_5029464865" description="C-type lectin domain-containing protein" evidence="1">
    <location>
        <begin position="23"/>
        <end position="325"/>
    </location>
</feature>
<proteinExistence type="predicted"/>
<keyword evidence="1" id="KW-0732">Signal</keyword>
<feature type="signal peptide" evidence="1">
    <location>
        <begin position="1"/>
        <end position="22"/>
    </location>
</feature>
<name>A0A7J6CYC3_9TELE</name>
<evidence type="ECO:0000313" key="4">
    <source>
        <dbReference type="Proteomes" id="UP000579812"/>
    </source>
</evidence>
<dbReference type="AlphaFoldDB" id="A0A7J6CYC3"/>
<organism evidence="3 4">
    <name type="scientific">Onychostoma macrolepis</name>
    <dbReference type="NCBI Taxonomy" id="369639"/>
    <lineage>
        <taxon>Eukaryota</taxon>
        <taxon>Metazoa</taxon>
        <taxon>Chordata</taxon>
        <taxon>Craniata</taxon>
        <taxon>Vertebrata</taxon>
        <taxon>Euteleostomi</taxon>
        <taxon>Actinopterygii</taxon>
        <taxon>Neopterygii</taxon>
        <taxon>Teleostei</taxon>
        <taxon>Ostariophysi</taxon>
        <taxon>Cypriniformes</taxon>
        <taxon>Cyprinidae</taxon>
        <taxon>Acrossocheilinae</taxon>
        <taxon>Onychostoma</taxon>
    </lineage>
</organism>
<dbReference type="SMART" id="SM00034">
    <property type="entry name" value="CLECT"/>
    <property type="match status" value="2"/>
</dbReference>
<dbReference type="PANTHER" id="PTHR45784:SF3">
    <property type="entry name" value="C-TYPE LECTIN DOMAIN FAMILY 4 MEMBER K-LIKE-RELATED"/>
    <property type="match status" value="1"/>
</dbReference>
<dbReference type="EMBL" id="JAAMOB010000007">
    <property type="protein sequence ID" value="KAF4111695.1"/>
    <property type="molecule type" value="Genomic_DNA"/>
</dbReference>